<protein>
    <submittedName>
        <fullName evidence="6">dTDP-4-amino-4,6-dideoxygalactose transaminase</fullName>
    </submittedName>
</protein>
<dbReference type="GO" id="GO:0019180">
    <property type="term" value="F:dTDP-4-amino-4,6-dideoxygalactose transaminase activity"/>
    <property type="evidence" value="ECO:0007669"/>
    <property type="project" value="TreeGrafter"/>
</dbReference>
<dbReference type="InterPro" id="IPR015422">
    <property type="entry name" value="PyrdxlP-dep_Trfase_small"/>
</dbReference>
<evidence type="ECO:0000256" key="4">
    <source>
        <dbReference type="PIRSR" id="PIRSR000390-2"/>
    </source>
</evidence>
<reference evidence="6" key="2">
    <citation type="submission" date="2023-10" db="EMBL/GenBank/DDBJ databases">
        <authorList>
            <person name="Koga R."/>
            <person name="Fukatsu T."/>
        </authorList>
    </citation>
    <scope>NUCLEOTIDE SEQUENCE</scope>
    <source>
        <strain evidence="6">Kw-01</strain>
    </source>
</reference>
<feature type="active site" description="Proton acceptor" evidence="3">
    <location>
        <position position="181"/>
    </location>
</feature>
<dbReference type="InterPro" id="IPR012749">
    <property type="entry name" value="WecE-like"/>
</dbReference>
<dbReference type="EMBL" id="AP028961">
    <property type="protein sequence ID" value="BET44700.1"/>
    <property type="molecule type" value="Genomic_DNA"/>
</dbReference>
<dbReference type="AlphaFoldDB" id="A0AAT9G4T7"/>
<evidence type="ECO:0000313" key="6">
    <source>
        <dbReference type="EMBL" id="BET44700.1"/>
    </source>
</evidence>
<evidence type="ECO:0000256" key="5">
    <source>
        <dbReference type="RuleBase" id="RU004508"/>
    </source>
</evidence>
<dbReference type="PANTHER" id="PTHR30244">
    <property type="entry name" value="TRANSAMINASE"/>
    <property type="match status" value="1"/>
</dbReference>
<accession>A0AAT9G4T7</accession>
<dbReference type="Gene3D" id="3.90.1150.10">
    <property type="entry name" value="Aspartate Aminotransferase, domain 1"/>
    <property type="match status" value="1"/>
</dbReference>
<dbReference type="InterPro" id="IPR000653">
    <property type="entry name" value="DegT/StrS_aminotransferase"/>
</dbReference>
<dbReference type="InterPro" id="IPR015424">
    <property type="entry name" value="PyrdxlP-dep_Trfase"/>
</dbReference>
<sequence>MIPFYKPTYVGTELQYIKYAIKNFKTLNKKYFIKQCEQWMEHHFKCKKILLTPSCSASLEMAAILINIKPGDEVIMPSFTFPSTANAFALRGAKIIFIDIKPDTMNIDEDKIEFAITKNTRAIVPVHYAGIACNMDKIVKIAKKYQLFVIEDAAQAVMALYNNAALGTFGDIGCYSFHETKNYTSGGEGGAILINNSDLINKAEIIREKGTNRNKFLLKQTDKYTWINIGSNYSMSELQAAYLWAQLQQIKQINNVRLNLWNNYYQLFYKISKIHNITIPNVPQYSTHNAHTFYIKFNDIKTRIQFHEYLKIHQITATAHYVALHSSKAGKIFSTFHGKDIYTTKNSNLLTRLPLFYNLTLKEQKYIIKKITLFFDRHINKQIIL</sequence>
<keyword evidence="1 4" id="KW-0663">Pyridoxal phosphate</keyword>
<dbReference type="CDD" id="cd00616">
    <property type="entry name" value="AHBA_syn"/>
    <property type="match status" value="1"/>
</dbReference>
<comment type="similarity">
    <text evidence="2 5">Belongs to the DegT/DnrJ/EryC1 family.</text>
</comment>
<feature type="modified residue" description="N6-(pyridoxal phosphate)lysine" evidence="4">
    <location>
        <position position="181"/>
    </location>
</feature>
<dbReference type="NCBIfam" id="NF008687">
    <property type="entry name" value="PRK11706.1"/>
    <property type="match status" value="1"/>
</dbReference>
<evidence type="ECO:0000256" key="3">
    <source>
        <dbReference type="PIRSR" id="PIRSR000390-1"/>
    </source>
</evidence>
<evidence type="ECO:0000256" key="1">
    <source>
        <dbReference type="ARBA" id="ARBA00022898"/>
    </source>
</evidence>
<organism evidence="6">
    <name type="scientific">Candidatus Aschnera chinzeii</name>
    <dbReference type="NCBI Taxonomy" id="1485666"/>
    <lineage>
        <taxon>Bacteria</taxon>
        <taxon>Pseudomonadati</taxon>
        <taxon>Pseudomonadota</taxon>
        <taxon>Gammaproteobacteria</taxon>
        <taxon>Enterobacterales</taxon>
        <taxon>Enterobacteriaceae</taxon>
        <taxon>Candidatus Aschnera</taxon>
    </lineage>
</organism>
<dbReference type="FunFam" id="3.40.640.10:FF:000037">
    <property type="entry name" value="dTDP-4-amino-4,6-dideoxygalactose transaminase"/>
    <property type="match status" value="1"/>
</dbReference>
<gene>
    <name evidence="6" type="primary">rffA</name>
    <name evidence="6" type="ORF">ACHINZ_3720</name>
</gene>
<dbReference type="GO" id="GO:0000271">
    <property type="term" value="P:polysaccharide biosynthetic process"/>
    <property type="evidence" value="ECO:0007669"/>
    <property type="project" value="TreeGrafter"/>
</dbReference>
<dbReference type="PANTHER" id="PTHR30244:SF34">
    <property type="entry name" value="DTDP-4-AMINO-4,6-DIDEOXYGALACTOSE TRANSAMINASE"/>
    <property type="match status" value="1"/>
</dbReference>
<dbReference type="GO" id="GO:0030170">
    <property type="term" value="F:pyridoxal phosphate binding"/>
    <property type="evidence" value="ECO:0007669"/>
    <property type="project" value="TreeGrafter"/>
</dbReference>
<dbReference type="SUPFAM" id="SSF53383">
    <property type="entry name" value="PLP-dependent transferases"/>
    <property type="match status" value="1"/>
</dbReference>
<dbReference type="PIRSF" id="PIRSF000390">
    <property type="entry name" value="PLP_StrS"/>
    <property type="match status" value="1"/>
</dbReference>
<dbReference type="Pfam" id="PF01041">
    <property type="entry name" value="DegT_DnrJ_EryC1"/>
    <property type="match status" value="1"/>
</dbReference>
<dbReference type="InterPro" id="IPR015421">
    <property type="entry name" value="PyrdxlP-dep_Trfase_major"/>
</dbReference>
<name>A0AAT9G4T7_9ENTR</name>
<evidence type="ECO:0000256" key="2">
    <source>
        <dbReference type="ARBA" id="ARBA00037999"/>
    </source>
</evidence>
<dbReference type="NCBIfam" id="TIGR02379">
    <property type="entry name" value="ECA_wecE"/>
    <property type="match status" value="1"/>
</dbReference>
<reference evidence="6" key="1">
    <citation type="journal article" date="2023" name="Front. Microbiol.">
        <title>Genome analysis of Candidatus Aschnera chinzeii, the bacterial endosymbiont of the blood-sucking bat fly Penicillidia jenynsii (Insecta: Diptera: Nycteribiidae).</title>
        <authorList>
            <person name="Koga R."/>
            <person name="Moriyama M."/>
            <person name="Nozaki T."/>
            <person name="Fukatsu T."/>
        </authorList>
    </citation>
    <scope>NUCLEOTIDE SEQUENCE</scope>
    <source>
        <strain evidence="6">Kw-01</strain>
    </source>
</reference>
<proteinExistence type="inferred from homology"/>
<dbReference type="Gene3D" id="3.40.640.10">
    <property type="entry name" value="Type I PLP-dependent aspartate aminotransferase-like (Major domain)"/>
    <property type="match status" value="1"/>
</dbReference>